<feature type="chain" id="PRO_5002172231" description="Long chronological lifespan protein 2" evidence="4">
    <location>
        <begin position="20"/>
        <end position="122"/>
    </location>
</feature>
<evidence type="ECO:0000256" key="4">
    <source>
        <dbReference type="SAM" id="SignalP"/>
    </source>
</evidence>
<dbReference type="Proteomes" id="UP000054549">
    <property type="component" value="Unassembled WGS sequence"/>
</dbReference>
<dbReference type="GO" id="GO:0036503">
    <property type="term" value="P:ERAD pathway"/>
    <property type="evidence" value="ECO:0007669"/>
    <property type="project" value="TreeGrafter"/>
</dbReference>
<comment type="similarity">
    <text evidence="1">Belongs to the LCL2 family.</text>
</comment>
<keyword evidence="3 4" id="KW-0732">Signal</keyword>
<feature type="signal peptide" evidence="4">
    <location>
        <begin position="1"/>
        <end position="19"/>
    </location>
</feature>
<protein>
    <recommendedName>
        <fullName evidence="2">Long chronological lifespan protein 2</fullName>
    </recommendedName>
</protein>
<dbReference type="InterPro" id="IPR034543">
    <property type="entry name" value="LCL2"/>
</dbReference>
<evidence type="ECO:0000256" key="2">
    <source>
        <dbReference type="ARBA" id="ARBA00018534"/>
    </source>
</evidence>
<accession>A0A0C2TSD9</accession>
<organism evidence="5 6">
    <name type="scientific">Amanita muscaria (strain Koide BX008)</name>
    <dbReference type="NCBI Taxonomy" id="946122"/>
    <lineage>
        <taxon>Eukaryota</taxon>
        <taxon>Fungi</taxon>
        <taxon>Dikarya</taxon>
        <taxon>Basidiomycota</taxon>
        <taxon>Agaricomycotina</taxon>
        <taxon>Agaricomycetes</taxon>
        <taxon>Agaricomycetidae</taxon>
        <taxon>Agaricales</taxon>
        <taxon>Pluteineae</taxon>
        <taxon>Amanitaceae</taxon>
        <taxon>Amanita</taxon>
    </lineage>
</organism>
<name>A0A0C2TSD9_AMAMK</name>
<dbReference type="OrthoDB" id="2234316at2759"/>
<sequence length="122" mass="13243">MIPRALFVVLLSVTGIVSAQFQFFDGMFGHSQQQQQPQRSGAEQYVAQYDAVSCSKYLCPSTLDCVDRPVHCPCPHAEDVKCIVPDKSGIDVAADGTVLCVQGQDSCAHIERLLLKGTGRKS</sequence>
<dbReference type="PANTHER" id="PTHR38425:SF1">
    <property type="entry name" value="LONG CHRONOLOGICAL LIFESPAN PROTEIN 2"/>
    <property type="match status" value="1"/>
</dbReference>
<proteinExistence type="inferred from homology"/>
<dbReference type="InParanoid" id="A0A0C2TSD9"/>
<dbReference type="PANTHER" id="PTHR38425">
    <property type="entry name" value="LONG CHRONOLOGICAL LIFESPAN PROTEIN 2"/>
    <property type="match status" value="1"/>
</dbReference>
<dbReference type="EMBL" id="KN818224">
    <property type="protein sequence ID" value="KIL70214.1"/>
    <property type="molecule type" value="Genomic_DNA"/>
</dbReference>
<evidence type="ECO:0000313" key="5">
    <source>
        <dbReference type="EMBL" id="KIL70214.1"/>
    </source>
</evidence>
<reference evidence="5 6" key="1">
    <citation type="submission" date="2014-04" db="EMBL/GenBank/DDBJ databases">
        <title>Evolutionary Origins and Diversification of the Mycorrhizal Mutualists.</title>
        <authorList>
            <consortium name="DOE Joint Genome Institute"/>
            <consortium name="Mycorrhizal Genomics Consortium"/>
            <person name="Kohler A."/>
            <person name="Kuo A."/>
            <person name="Nagy L.G."/>
            <person name="Floudas D."/>
            <person name="Copeland A."/>
            <person name="Barry K.W."/>
            <person name="Cichocki N."/>
            <person name="Veneault-Fourrey C."/>
            <person name="LaButti K."/>
            <person name="Lindquist E.A."/>
            <person name="Lipzen A."/>
            <person name="Lundell T."/>
            <person name="Morin E."/>
            <person name="Murat C."/>
            <person name="Riley R."/>
            <person name="Ohm R."/>
            <person name="Sun H."/>
            <person name="Tunlid A."/>
            <person name="Henrissat B."/>
            <person name="Grigoriev I.V."/>
            <person name="Hibbett D.S."/>
            <person name="Martin F."/>
        </authorList>
    </citation>
    <scope>NUCLEOTIDE SEQUENCE [LARGE SCALE GENOMIC DNA]</scope>
    <source>
        <strain evidence="5 6">Koide BX008</strain>
    </source>
</reference>
<dbReference type="STRING" id="946122.A0A0C2TSD9"/>
<evidence type="ECO:0000256" key="1">
    <source>
        <dbReference type="ARBA" id="ARBA00010545"/>
    </source>
</evidence>
<keyword evidence="6" id="KW-1185">Reference proteome</keyword>
<evidence type="ECO:0000256" key="3">
    <source>
        <dbReference type="ARBA" id="ARBA00022729"/>
    </source>
</evidence>
<dbReference type="AlphaFoldDB" id="A0A0C2TSD9"/>
<gene>
    <name evidence="5" type="ORF">M378DRAFT_183780</name>
</gene>
<dbReference type="HOGENOM" id="CLU_142363_2_1_1"/>
<evidence type="ECO:0000313" key="6">
    <source>
        <dbReference type="Proteomes" id="UP000054549"/>
    </source>
</evidence>